<dbReference type="InterPro" id="IPR007371">
    <property type="entry name" value="TPK_catalytic"/>
</dbReference>
<protein>
    <recommendedName>
        <fullName evidence="5">Thiamine diphosphokinase</fullName>
        <ecNumber evidence="5">2.7.6.2</ecNumber>
    </recommendedName>
</protein>
<dbReference type="GO" id="GO:0004788">
    <property type="term" value="F:thiamine diphosphokinase activity"/>
    <property type="evidence" value="ECO:0007669"/>
    <property type="project" value="UniProtKB-UniRule"/>
</dbReference>
<dbReference type="SMART" id="SM00983">
    <property type="entry name" value="TPK_B1_binding"/>
    <property type="match status" value="1"/>
</dbReference>
<evidence type="ECO:0000256" key="1">
    <source>
        <dbReference type="ARBA" id="ARBA00022679"/>
    </source>
</evidence>
<accession>L0EUU7</accession>
<dbReference type="PANTHER" id="PTHR41299:SF1">
    <property type="entry name" value="THIAMINE PYROPHOSPHOKINASE"/>
    <property type="match status" value="1"/>
</dbReference>
<evidence type="ECO:0000313" key="8">
    <source>
        <dbReference type="Proteomes" id="UP000010799"/>
    </source>
</evidence>
<dbReference type="STRING" id="1215343.B488_06180"/>
<evidence type="ECO:0000313" key="7">
    <source>
        <dbReference type="EMBL" id="AGA64610.1"/>
    </source>
</evidence>
<dbReference type="InterPro" id="IPR006282">
    <property type="entry name" value="Thi_PPkinase"/>
</dbReference>
<dbReference type="GO" id="GO:0009229">
    <property type="term" value="P:thiamine diphosphate biosynthetic process"/>
    <property type="evidence" value="ECO:0007669"/>
    <property type="project" value="InterPro"/>
</dbReference>
<keyword evidence="8" id="KW-1185">Reference proteome</keyword>
<dbReference type="InterPro" id="IPR007373">
    <property type="entry name" value="Thiamin_PyroPKinase_B1-bd"/>
</dbReference>
<evidence type="ECO:0000256" key="4">
    <source>
        <dbReference type="ARBA" id="ARBA00022840"/>
    </source>
</evidence>
<dbReference type="Pfam" id="PF04265">
    <property type="entry name" value="TPK_B1_binding"/>
    <property type="match status" value="1"/>
</dbReference>
<feature type="domain" description="Thiamin pyrophosphokinase thiamin-binding" evidence="6">
    <location>
        <begin position="145"/>
        <end position="208"/>
    </location>
</feature>
<sequence length="218" mass="24513">MKSEISCNFSILLNGDLVITKRLLDFINGRRVIAVDGGIRHADTLGIIPELWIGDFDSSNDTLLERWKFIERVSYIPEKNKTDSEIAINKALEMNAKSILLIGAFSGQRFDHALQHLMLSMSLINRNIQIILTSGNEEAFILTPGKQSFDLPPGSLFSVIALSDIEGLTIFGARYLLNNFFYPLGSSRTLSNNVEKEITIMIKKGHAFLLCRPYDYLN</sequence>
<dbReference type="AlphaFoldDB" id="L0EUU7"/>
<organism evidence="7 8">
    <name type="scientific">Liberibacter crescens (strain BT-1)</name>
    <dbReference type="NCBI Taxonomy" id="1215343"/>
    <lineage>
        <taxon>Bacteria</taxon>
        <taxon>Pseudomonadati</taxon>
        <taxon>Pseudomonadota</taxon>
        <taxon>Alphaproteobacteria</taxon>
        <taxon>Hyphomicrobiales</taxon>
        <taxon>Rhizobiaceae</taxon>
        <taxon>Liberibacter</taxon>
    </lineage>
</organism>
<dbReference type="CDD" id="cd07995">
    <property type="entry name" value="TPK"/>
    <property type="match status" value="1"/>
</dbReference>
<dbReference type="SUPFAM" id="SSF63999">
    <property type="entry name" value="Thiamin pyrophosphokinase, catalytic domain"/>
    <property type="match status" value="1"/>
</dbReference>
<proteinExistence type="predicted"/>
<dbReference type="PANTHER" id="PTHR41299">
    <property type="entry name" value="THIAMINE PYROPHOSPHOKINASE"/>
    <property type="match status" value="1"/>
</dbReference>
<keyword evidence="2" id="KW-0547">Nucleotide-binding</keyword>
<keyword evidence="3" id="KW-0418">Kinase</keyword>
<keyword evidence="4" id="KW-0067">ATP-binding</keyword>
<dbReference type="GO" id="GO:0030975">
    <property type="term" value="F:thiamine binding"/>
    <property type="evidence" value="ECO:0007669"/>
    <property type="project" value="InterPro"/>
</dbReference>
<dbReference type="InterPro" id="IPR036759">
    <property type="entry name" value="TPK_catalytic_sf"/>
</dbReference>
<dbReference type="HOGENOM" id="CLU_044237_1_1_5"/>
<dbReference type="EC" id="2.7.6.2" evidence="5"/>
<evidence type="ECO:0000256" key="2">
    <source>
        <dbReference type="ARBA" id="ARBA00022741"/>
    </source>
</evidence>
<name>L0EUU7_LIBCB</name>
<dbReference type="Pfam" id="PF04263">
    <property type="entry name" value="TPK_catalytic"/>
    <property type="match status" value="1"/>
</dbReference>
<evidence type="ECO:0000256" key="3">
    <source>
        <dbReference type="ARBA" id="ARBA00022777"/>
    </source>
</evidence>
<evidence type="ECO:0000256" key="5">
    <source>
        <dbReference type="NCBIfam" id="TIGR01378"/>
    </source>
</evidence>
<gene>
    <name evidence="7" type="ordered locus">B488_06180</name>
</gene>
<dbReference type="EMBL" id="CP003789">
    <property type="protein sequence ID" value="AGA64610.1"/>
    <property type="molecule type" value="Genomic_DNA"/>
</dbReference>
<reference evidence="7 8" key="1">
    <citation type="journal article" date="2012" name="Stand. Genomic Sci.">
        <title>Complete genome sequence of Liberibacter crescens BT-1.</title>
        <authorList>
            <person name="Leonard M.T."/>
            <person name="Fagen J.R."/>
            <person name="Davis-Richardson A.G."/>
            <person name="Davis M.J."/>
            <person name="Triplett E.W."/>
        </authorList>
    </citation>
    <scope>NUCLEOTIDE SEQUENCE [LARGE SCALE GENOMIC DNA]</scope>
    <source>
        <strain evidence="7 8">BT-1</strain>
    </source>
</reference>
<dbReference type="GO" id="GO:0005524">
    <property type="term" value="F:ATP binding"/>
    <property type="evidence" value="ECO:0007669"/>
    <property type="project" value="UniProtKB-KW"/>
</dbReference>
<dbReference type="NCBIfam" id="TIGR01378">
    <property type="entry name" value="thi_PPkinase"/>
    <property type="match status" value="1"/>
</dbReference>
<dbReference type="GO" id="GO:0006772">
    <property type="term" value="P:thiamine metabolic process"/>
    <property type="evidence" value="ECO:0007669"/>
    <property type="project" value="UniProtKB-UniRule"/>
</dbReference>
<dbReference type="Gene3D" id="3.40.50.10240">
    <property type="entry name" value="Thiamin pyrophosphokinase, catalytic domain"/>
    <property type="match status" value="1"/>
</dbReference>
<dbReference type="KEGG" id="lcc:B488_06180"/>
<dbReference type="GO" id="GO:0016301">
    <property type="term" value="F:kinase activity"/>
    <property type="evidence" value="ECO:0007669"/>
    <property type="project" value="UniProtKB-KW"/>
</dbReference>
<dbReference type="eggNOG" id="COG1564">
    <property type="taxonomic scope" value="Bacteria"/>
</dbReference>
<keyword evidence="1" id="KW-0808">Transferase</keyword>
<dbReference type="Proteomes" id="UP000010799">
    <property type="component" value="Chromosome"/>
</dbReference>
<dbReference type="InterPro" id="IPR053149">
    <property type="entry name" value="TPK"/>
</dbReference>
<evidence type="ECO:0000259" key="6">
    <source>
        <dbReference type="SMART" id="SM00983"/>
    </source>
</evidence>